<keyword evidence="3" id="KW-0804">Transcription</keyword>
<dbReference type="PRINTS" id="PR00036">
    <property type="entry name" value="HTHLACI"/>
</dbReference>
<proteinExistence type="predicted"/>
<dbReference type="CDD" id="cd06267">
    <property type="entry name" value="PBP1_LacI_sugar_binding-like"/>
    <property type="match status" value="1"/>
</dbReference>
<evidence type="ECO:0000313" key="6">
    <source>
        <dbReference type="Proteomes" id="UP000587527"/>
    </source>
</evidence>
<keyword evidence="6" id="KW-1185">Reference proteome</keyword>
<dbReference type="SMART" id="SM00354">
    <property type="entry name" value="HTH_LACI"/>
    <property type="match status" value="1"/>
</dbReference>
<dbReference type="SUPFAM" id="SSF53822">
    <property type="entry name" value="Periplasmic binding protein-like I"/>
    <property type="match status" value="1"/>
</dbReference>
<dbReference type="InterPro" id="IPR000843">
    <property type="entry name" value="HTH_LacI"/>
</dbReference>
<gene>
    <name evidence="5" type="ORF">F4553_003009</name>
</gene>
<dbReference type="PROSITE" id="PS50932">
    <property type="entry name" value="HTH_LACI_2"/>
    <property type="match status" value="1"/>
</dbReference>
<dbReference type="Pfam" id="PF00356">
    <property type="entry name" value="LacI"/>
    <property type="match status" value="1"/>
</dbReference>
<protein>
    <submittedName>
        <fullName evidence="5">DNA-binding LacI/PurR family transcriptional regulator</fullName>
    </submittedName>
</protein>
<dbReference type="AlphaFoldDB" id="A0A841BS54"/>
<dbReference type="CDD" id="cd01392">
    <property type="entry name" value="HTH_LacI"/>
    <property type="match status" value="1"/>
</dbReference>
<comment type="caution">
    <text evidence="5">The sequence shown here is derived from an EMBL/GenBank/DDBJ whole genome shotgun (WGS) entry which is preliminary data.</text>
</comment>
<dbReference type="GO" id="GO:0003700">
    <property type="term" value="F:DNA-binding transcription factor activity"/>
    <property type="evidence" value="ECO:0007669"/>
    <property type="project" value="TreeGrafter"/>
</dbReference>
<dbReference type="InterPro" id="IPR028082">
    <property type="entry name" value="Peripla_BP_I"/>
</dbReference>
<dbReference type="EMBL" id="JACHMN010000002">
    <property type="protein sequence ID" value="MBB5869630.1"/>
    <property type="molecule type" value="Genomic_DNA"/>
</dbReference>
<evidence type="ECO:0000259" key="4">
    <source>
        <dbReference type="PROSITE" id="PS50932"/>
    </source>
</evidence>
<dbReference type="PANTHER" id="PTHR30146:SF109">
    <property type="entry name" value="HTH-TYPE TRANSCRIPTIONAL REGULATOR GALS"/>
    <property type="match status" value="1"/>
</dbReference>
<dbReference type="InterPro" id="IPR046335">
    <property type="entry name" value="LacI/GalR-like_sensor"/>
</dbReference>
<dbReference type="Gene3D" id="3.40.50.2300">
    <property type="match status" value="2"/>
</dbReference>
<dbReference type="Gene3D" id="1.10.260.40">
    <property type="entry name" value="lambda repressor-like DNA-binding domains"/>
    <property type="match status" value="1"/>
</dbReference>
<dbReference type="Pfam" id="PF13377">
    <property type="entry name" value="Peripla_BP_3"/>
    <property type="match status" value="1"/>
</dbReference>
<evidence type="ECO:0000256" key="1">
    <source>
        <dbReference type="ARBA" id="ARBA00023015"/>
    </source>
</evidence>
<name>A0A841BS54_9ACTN</name>
<dbReference type="PANTHER" id="PTHR30146">
    <property type="entry name" value="LACI-RELATED TRANSCRIPTIONAL REPRESSOR"/>
    <property type="match status" value="1"/>
</dbReference>
<feature type="domain" description="HTH lacI-type" evidence="4">
    <location>
        <begin position="12"/>
        <end position="66"/>
    </location>
</feature>
<evidence type="ECO:0000313" key="5">
    <source>
        <dbReference type="EMBL" id="MBB5869630.1"/>
    </source>
</evidence>
<dbReference type="SUPFAM" id="SSF47413">
    <property type="entry name" value="lambda repressor-like DNA-binding domains"/>
    <property type="match status" value="1"/>
</dbReference>
<keyword evidence="2 5" id="KW-0238">DNA-binding</keyword>
<organism evidence="5 6">
    <name type="scientific">Allocatelliglobosispora scoriae</name>
    <dbReference type="NCBI Taxonomy" id="643052"/>
    <lineage>
        <taxon>Bacteria</taxon>
        <taxon>Bacillati</taxon>
        <taxon>Actinomycetota</taxon>
        <taxon>Actinomycetes</taxon>
        <taxon>Micromonosporales</taxon>
        <taxon>Micromonosporaceae</taxon>
        <taxon>Allocatelliglobosispora</taxon>
    </lineage>
</organism>
<dbReference type="PROSITE" id="PS00356">
    <property type="entry name" value="HTH_LACI_1"/>
    <property type="match status" value="1"/>
</dbReference>
<reference evidence="5 6" key="1">
    <citation type="submission" date="2020-08" db="EMBL/GenBank/DDBJ databases">
        <title>Sequencing the genomes of 1000 actinobacteria strains.</title>
        <authorList>
            <person name="Klenk H.-P."/>
        </authorList>
    </citation>
    <scope>NUCLEOTIDE SEQUENCE [LARGE SCALE GENOMIC DNA]</scope>
    <source>
        <strain evidence="5 6">DSM 45362</strain>
    </source>
</reference>
<accession>A0A841BS54</accession>
<evidence type="ECO:0000256" key="3">
    <source>
        <dbReference type="ARBA" id="ARBA00023163"/>
    </source>
</evidence>
<dbReference type="Proteomes" id="UP000587527">
    <property type="component" value="Unassembled WGS sequence"/>
</dbReference>
<evidence type="ECO:0000256" key="2">
    <source>
        <dbReference type="ARBA" id="ARBA00023125"/>
    </source>
</evidence>
<dbReference type="RefSeq" id="WP_184836377.1">
    <property type="nucleotide sequence ID" value="NZ_JACHMN010000002.1"/>
</dbReference>
<keyword evidence="1" id="KW-0805">Transcription regulation</keyword>
<sequence>MSNDVTPAPRLPTLEDVALAAGVSRATVSRVINNTRNVDPALHTTVWEAVAATGYVPNKAARSLVTRRAGAVALVISEGESRTADDPFMGRFLGDPFFGRVVWGTLSVLSPAGLHLPLKLAGNDESRTQLIGELRQGHFDGALVISLHPQDTFPRQLTEANVPSVLFGRPAEPLPISYVDIDHAVAARLAADALMQRGCRSIATISGSLDMPAGHDRLTAFRSAMAQRGYAYIPSIEGNYTQESGERAMERLLVEHPEVDGLFVANDLMAQGALMVLRDHGKRVPGDVAVVGFDDSSAALASRPPLTTVRQPVEEMAAEMARLLLAQIDAPEHRTTSVIFEPTLVARQSA</sequence>
<dbReference type="GO" id="GO:0000976">
    <property type="term" value="F:transcription cis-regulatory region binding"/>
    <property type="evidence" value="ECO:0007669"/>
    <property type="project" value="TreeGrafter"/>
</dbReference>
<dbReference type="InterPro" id="IPR010982">
    <property type="entry name" value="Lambda_DNA-bd_dom_sf"/>
</dbReference>